<keyword evidence="17" id="KW-0411">Iron-sulfur</keyword>
<comment type="similarity">
    <text evidence="4">Belongs to the DNA2/NAM7 helicase family.</text>
</comment>
<organism evidence="27 28">
    <name type="scientific">Punica granatum</name>
    <name type="common">Pomegranate</name>
    <dbReference type="NCBI Taxonomy" id="22663"/>
    <lineage>
        <taxon>Eukaryota</taxon>
        <taxon>Viridiplantae</taxon>
        <taxon>Streptophyta</taxon>
        <taxon>Embryophyta</taxon>
        <taxon>Tracheophyta</taxon>
        <taxon>Spermatophyta</taxon>
        <taxon>Magnoliopsida</taxon>
        <taxon>eudicotyledons</taxon>
        <taxon>Gunneridae</taxon>
        <taxon>Pentapetalae</taxon>
        <taxon>rosids</taxon>
        <taxon>malvids</taxon>
        <taxon>Myrtales</taxon>
        <taxon>Lythraceae</taxon>
        <taxon>Punica</taxon>
    </lineage>
</organism>
<reference evidence="28" key="2">
    <citation type="submission" date="2025-08" db="UniProtKB">
        <authorList>
            <consortium name="RefSeq"/>
        </authorList>
    </citation>
    <scope>IDENTIFICATION</scope>
    <source>
        <tissue evidence="28">Leaf</tissue>
    </source>
</reference>
<dbReference type="Gene3D" id="3.40.50.300">
    <property type="entry name" value="P-loop containing nucleotide triphosphate hydrolases"/>
    <property type="match status" value="3"/>
</dbReference>
<keyword evidence="11" id="KW-0547">Nucleotide-binding</keyword>
<dbReference type="GO" id="GO:0051539">
    <property type="term" value="F:4 iron, 4 sulfur cluster binding"/>
    <property type="evidence" value="ECO:0007669"/>
    <property type="project" value="UniProtKB-KW"/>
</dbReference>
<comment type="cofactor">
    <cofactor evidence="1">
        <name>[4Fe-4S] cluster</name>
        <dbReference type="ChEBI" id="CHEBI:49883"/>
    </cofactor>
</comment>
<evidence type="ECO:0000256" key="2">
    <source>
        <dbReference type="ARBA" id="ARBA00004123"/>
    </source>
</evidence>
<keyword evidence="12" id="KW-0227">DNA damage</keyword>
<dbReference type="InterPro" id="IPR041679">
    <property type="entry name" value="DNA2/NAM7-like_C"/>
</dbReference>
<evidence type="ECO:0000256" key="13">
    <source>
        <dbReference type="ARBA" id="ARBA00022801"/>
    </source>
</evidence>
<evidence type="ECO:0000256" key="9">
    <source>
        <dbReference type="ARBA" id="ARBA00022722"/>
    </source>
</evidence>
<dbReference type="GO" id="GO:0006260">
    <property type="term" value="P:DNA replication"/>
    <property type="evidence" value="ECO:0007669"/>
    <property type="project" value="UniProtKB-KW"/>
</dbReference>
<keyword evidence="8" id="KW-0235">DNA replication</keyword>
<dbReference type="InterPro" id="IPR027417">
    <property type="entry name" value="P-loop_NTPase"/>
</dbReference>
<dbReference type="GO" id="GO:0004518">
    <property type="term" value="F:nuclease activity"/>
    <property type="evidence" value="ECO:0007669"/>
    <property type="project" value="UniProtKB-KW"/>
</dbReference>
<evidence type="ECO:0000256" key="11">
    <source>
        <dbReference type="ARBA" id="ARBA00022741"/>
    </source>
</evidence>
<evidence type="ECO:0000256" key="10">
    <source>
        <dbReference type="ARBA" id="ARBA00022723"/>
    </source>
</evidence>
<evidence type="ECO:0000259" key="25">
    <source>
        <dbReference type="Pfam" id="PF13086"/>
    </source>
</evidence>
<evidence type="ECO:0000256" key="23">
    <source>
        <dbReference type="SAM" id="MobiDB-lite"/>
    </source>
</evidence>
<evidence type="ECO:0000256" key="15">
    <source>
        <dbReference type="ARBA" id="ARBA00022840"/>
    </source>
</evidence>
<keyword evidence="18" id="KW-0238">DNA-binding</keyword>
<name>A0A6P8EL51_PUNGR</name>
<keyword evidence="27" id="KW-1185">Reference proteome</keyword>
<dbReference type="FunFam" id="3.40.50.300:FF:001490">
    <property type="entry name" value="DNA replication helicase"/>
    <property type="match status" value="1"/>
</dbReference>
<dbReference type="Pfam" id="PF13086">
    <property type="entry name" value="AAA_11"/>
    <property type="match status" value="2"/>
</dbReference>
<dbReference type="Gene3D" id="3.90.320.10">
    <property type="match status" value="1"/>
</dbReference>
<dbReference type="PANTHER" id="PTHR36531">
    <property type="entry name" value="CRISPR-ASSOCIATED EXONUCLEASE CAS4"/>
    <property type="match status" value="1"/>
</dbReference>
<evidence type="ECO:0000259" key="24">
    <source>
        <dbReference type="Pfam" id="PF08696"/>
    </source>
</evidence>
<feature type="region of interest" description="Disordered" evidence="23">
    <location>
        <begin position="1"/>
        <end position="99"/>
    </location>
</feature>
<dbReference type="InterPro" id="IPR041677">
    <property type="entry name" value="DNA2/NAM7_AAA_11"/>
</dbReference>
<evidence type="ECO:0000256" key="7">
    <source>
        <dbReference type="ARBA" id="ARBA00022485"/>
    </source>
</evidence>
<dbReference type="PANTHER" id="PTHR36531:SF6">
    <property type="entry name" value="DNA REPLICATION ATP-DEPENDENT HELICASE_NUCLEASE DNA2"/>
    <property type="match status" value="1"/>
</dbReference>
<evidence type="ECO:0000256" key="6">
    <source>
        <dbReference type="ARBA" id="ARBA00022454"/>
    </source>
</evidence>
<dbReference type="SUPFAM" id="SSF52540">
    <property type="entry name" value="P-loop containing nucleoside triphosphate hydrolases"/>
    <property type="match status" value="1"/>
</dbReference>
<dbReference type="GO" id="GO:0003677">
    <property type="term" value="F:DNA binding"/>
    <property type="evidence" value="ECO:0007669"/>
    <property type="project" value="UniProtKB-KW"/>
</dbReference>
<evidence type="ECO:0000256" key="14">
    <source>
        <dbReference type="ARBA" id="ARBA00022806"/>
    </source>
</evidence>
<reference evidence="27" key="1">
    <citation type="journal article" date="2020" name="Plant Biotechnol. J.">
        <title>The pomegranate (Punica granatum L.) draft genome dissects genetic divergence between soft- and hard-seeded cultivars.</title>
        <authorList>
            <person name="Luo X."/>
            <person name="Li H."/>
            <person name="Wu Z."/>
            <person name="Yao W."/>
            <person name="Zhao P."/>
            <person name="Cao D."/>
            <person name="Yu H."/>
            <person name="Li K."/>
            <person name="Poudel K."/>
            <person name="Zhao D."/>
            <person name="Zhang F."/>
            <person name="Xia X."/>
            <person name="Chen L."/>
            <person name="Wang Q."/>
            <person name="Jing D."/>
            <person name="Cao S."/>
        </authorList>
    </citation>
    <scope>NUCLEOTIDE SEQUENCE [LARGE SCALE GENOMIC DNA]</scope>
    <source>
        <strain evidence="27">cv. Tunisia</strain>
    </source>
</reference>
<dbReference type="GO" id="GO:0005694">
    <property type="term" value="C:chromosome"/>
    <property type="evidence" value="ECO:0007669"/>
    <property type="project" value="UniProtKB-SubCell"/>
</dbReference>
<dbReference type="Pfam" id="PF13087">
    <property type="entry name" value="AAA_12"/>
    <property type="match status" value="1"/>
</dbReference>
<evidence type="ECO:0000259" key="26">
    <source>
        <dbReference type="Pfam" id="PF13087"/>
    </source>
</evidence>
<dbReference type="EC" id="3.6.4.12" evidence="5"/>
<dbReference type="Pfam" id="PF08696">
    <property type="entry name" value="Dna2"/>
    <property type="match status" value="1"/>
</dbReference>
<dbReference type="GO" id="GO:0046872">
    <property type="term" value="F:metal ion binding"/>
    <property type="evidence" value="ECO:0007669"/>
    <property type="project" value="UniProtKB-KW"/>
</dbReference>
<keyword evidence="7" id="KW-0004">4Fe-4S</keyword>
<evidence type="ECO:0000256" key="18">
    <source>
        <dbReference type="ARBA" id="ARBA00023125"/>
    </source>
</evidence>
<accession>A0A6P8EL51</accession>
<dbReference type="InterPro" id="IPR047187">
    <property type="entry name" value="SF1_C_Upf1"/>
</dbReference>
<dbReference type="GO" id="GO:0005634">
    <property type="term" value="C:nucleus"/>
    <property type="evidence" value="ECO:0007669"/>
    <property type="project" value="UniProtKB-SubCell"/>
</dbReference>
<dbReference type="OrthoDB" id="306218at2759"/>
<proteinExistence type="inferred from homology"/>
<sequence length="1365" mass="150979">MPPRKRSTSSSSSAKKSNHQNQSPQPSKYGIQHFFDRHSQQNSSQNLRSDSGDSRSTAARNVPGNEQNPISGGGRVVPVDASASTASTSKPGCLQDTLPEDNVMGKCGDGGESPIEVSPEISKSVPLKRFKFSPGMLIKQSQDDGGDEVTWKISPVNERLQAVSKKMPEMIKVLAESSKLNSLYIRQCSQVKSAPGPTGKVERWLSSPTRNAPLICANKMGVKRVNSCWNPDSKGRTTELISSCFASLQSPFQTPSSCQHKPVNRCECNEACNQQSSGQHKKALLELLDQVEDAISIEGSGTSIMEACLAKDEDQECFTMPRETGRNVQVVADIPKAANGSSLDRIFLVLEVAEKRGTADSLTADCPYKVLWLLNEKTGEEKVVCLWDEWFYSIISPGDTVNVIGRFDDHGKCNVNRGNNLLIVHPDLLVSGTRVAASFGCPRRSVLDERLKCNDYSTAAIVGTMLHQIFQAGLVKENLTREFLEEYANIVLRKNFENLFACGAAQKDILETLIAAIPKLLNWINLFRDSQCSKASEVDFGLDDGTKKIKISEVIDIEEMSWAPNYGLKGMIDASIRVNVEAETGVIEKIMPLEFKSGKGPNGQSSMEHTAQVILYTLLMSERYLKPIDSGLLYYLQSEHTQGIAVRRSDLVGLIMRRNELANDILKALTAQQLPPMLQSPSKCKGCRHLNVCTIYHKAHGGGMETSGLSHLFDACTNHLTADHYDFLKHWDRLIDLEAKDAELGRKKIWRSRNTRHNHLTSSLSPIVLDTVELPNSKHIKDGRFHYRFVRQDLPLDKIEACPKDNITSAAANLSSNDSACTLRKGDLVILTTESDCQAIASGVISEISGSHISVSFSKRLRLPQRLSSASNLIHEVWRIDKDEIMTSFAVMRFNLIQLFLENAWSSHLRRMIVDLEAPRFDSGCIFSQDPAISYVWSEGNLNDDQRRAILKILTARDYALILGMPGTGKTSTMVHAVKALLIRGASILLTSYTNSAVDNLLIKLKDQGIDFLRIGRDEAVHEEVRDHCISANDMQSIGNIKQRLNEVKVVAVTCLGITSPLLTNKRFDICIMDEAGQTTLPVALGPLMLASTFVLVGDHYQLPPLVKSMEAQENGLGISLFCRLSEAHPQAISALQSQYRMCQGIMQLANALIYGDRLQCGSSDVANAKLKFSMVKPSKFWLKEVLDPTRPVVFMNTDLLPALEEKDHKAVNNPIEASIIAEVTGELVNNGIMGEEIGIITPYNSQANLIQAAVTSSVEIHTIDKYQGRDKDCILVSFVRSCEKMKHRNSSILEDWHRINVALTRAKKKLIMVGSCRTLSKWPLLKLLMEKVDEQSGLLNLSREDLGITTTNTSSSRLREPAGS</sequence>
<evidence type="ECO:0000256" key="19">
    <source>
        <dbReference type="ARBA" id="ARBA00023204"/>
    </source>
</evidence>
<keyword evidence="19" id="KW-0234">DNA repair</keyword>
<evidence type="ECO:0000256" key="3">
    <source>
        <dbReference type="ARBA" id="ARBA00004286"/>
    </source>
</evidence>
<keyword evidence="9" id="KW-0540">Nuclease</keyword>
<dbReference type="GO" id="GO:0016787">
    <property type="term" value="F:hydrolase activity"/>
    <property type="evidence" value="ECO:0007669"/>
    <property type="project" value="UniProtKB-KW"/>
</dbReference>
<evidence type="ECO:0000256" key="17">
    <source>
        <dbReference type="ARBA" id="ARBA00023014"/>
    </source>
</evidence>
<evidence type="ECO:0000256" key="5">
    <source>
        <dbReference type="ARBA" id="ARBA00012551"/>
    </source>
</evidence>
<feature type="domain" description="DNA2/NAM7 helicase-like C-terminal" evidence="26">
    <location>
        <begin position="1118"/>
        <end position="1317"/>
    </location>
</feature>
<evidence type="ECO:0000313" key="28">
    <source>
        <dbReference type="RefSeq" id="XP_031407079.1"/>
    </source>
</evidence>
<evidence type="ECO:0000313" key="27">
    <source>
        <dbReference type="Proteomes" id="UP000515151"/>
    </source>
</evidence>
<evidence type="ECO:0000256" key="8">
    <source>
        <dbReference type="ARBA" id="ARBA00022705"/>
    </source>
</evidence>
<dbReference type="InterPro" id="IPR026851">
    <property type="entry name" value="Dna2/JHS1_DEXXQ-box"/>
</dbReference>
<evidence type="ECO:0000256" key="21">
    <source>
        <dbReference type="ARBA" id="ARBA00023268"/>
    </source>
</evidence>
<feature type="domain" description="DNA replication factor Dna2 N-terminal" evidence="24">
    <location>
        <begin position="376"/>
        <end position="578"/>
    </location>
</feature>
<evidence type="ECO:0000256" key="1">
    <source>
        <dbReference type="ARBA" id="ARBA00001966"/>
    </source>
</evidence>
<dbReference type="InterPro" id="IPR011604">
    <property type="entry name" value="PDDEXK-like_dom_sf"/>
</dbReference>
<keyword evidence="10" id="KW-0479">Metal-binding</keyword>
<protein>
    <recommendedName>
        <fullName evidence="5">DNA helicase</fullName>
        <ecNumber evidence="5">3.6.4.12</ecNumber>
    </recommendedName>
</protein>
<keyword evidence="21" id="KW-0511">Multifunctional enzyme</keyword>
<evidence type="ECO:0000256" key="22">
    <source>
        <dbReference type="ARBA" id="ARBA00047995"/>
    </source>
</evidence>
<dbReference type="FunFam" id="3.40.50.300:FF:001170">
    <property type="entry name" value="DNA replication helicase Dna2"/>
    <property type="match status" value="1"/>
</dbReference>
<comment type="catalytic activity">
    <reaction evidence="22">
        <text>ATP + H2O = ADP + phosphate + H(+)</text>
        <dbReference type="Rhea" id="RHEA:13065"/>
        <dbReference type="ChEBI" id="CHEBI:15377"/>
        <dbReference type="ChEBI" id="CHEBI:15378"/>
        <dbReference type="ChEBI" id="CHEBI:30616"/>
        <dbReference type="ChEBI" id="CHEBI:43474"/>
        <dbReference type="ChEBI" id="CHEBI:456216"/>
        <dbReference type="EC" id="3.6.4.12"/>
    </reaction>
</comment>
<dbReference type="GO" id="GO:0017116">
    <property type="term" value="F:single-stranded DNA helicase activity"/>
    <property type="evidence" value="ECO:0007669"/>
    <property type="project" value="InterPro"/>
</dbReference>
<dbReference type="Proteomes" id="UP000515151">
    <property type="component" value="Chromosome 7"/>
</dbReference>
<keyword evidence="16" id="KW-0408">Iron</keyword>
<keyword evidence="20" id="KW-0539">Nucleus</keyword>
<feature type="compositionally biased region" description="Polar residues" evidence="23">
    <location>
        <begin position="40"/>
        <end position="70"/>
    </location>
</feature>
<dbReference type="GO" id="GO:0006281">
    <property type="term" value="P:DNA repair"/>
    <property type="evidence" value="ECO:0007669"/>
    <property type="project" value="UniProtKB-KW"/>
</dbReference>
<dbReference type="RefSeq" id="XP_031407079.1">
    <property type="nucleotide sequence ID" value="XM_031551219.1"/>
</dbReference>
<dbReference type="InterPro" id="IPR014808">
    <property type="entry name" value="DNA_replication_fac_Dna2_N"/>
</dbReference>
<dbReference type="FunFam" id="3.90.320.10:FF:000001">
    <property type="entry name" value="DNA replication helicase Dna2"/>
    <property type="match status" value="1"/>
</dbReference>
<gene>
    <name evidence="28" type="primary">LOC116215493</name>
</gene>
<comment type="subcellular location">
    <subcellularLocation>
        <location evidence="3">Chromosome</location>
    </subcellularLocation>
    <subcellularLocation>
        <location evidence="2">Nucleus</location>
    </subcellularLocation>
</comment>
<dbReference type="CDD" id="cd18808">
    <property type="entry name" value="SF1_C_Upf1"/>
    <property type="match status" value="1"/>
</dbReference>
<dbReference type="GeneID" id="116215493"/>
<keyword evidence="6" id="KW-0158">Chromosome</keyword>
<dbReference type="InterPro" id="IPR051827">
    <property type="entry name" value="Cas4_exonuclease"/>
</dbReference>
<feature type="domain" description="DNA2/NAM7 helicase helicase" evidence="25">
    <location>
        <begin position="941"/>
        <end position="1031"/>
    </location>
</feature>
<evidence type="ECO:0000256" key="20">
    <source>
        <dbReference type="ARBA" id="ARBA00023242"/>
    </source>
</evidence>
<keyword evidence="14 28" id="KW-0347">Helicase</keyword>
<dbReference type="CDD" id="cd18041">
    <property type="entry name" value="DEXXQc_DNA2"/>
    <property type="match status" value="1"/>
</dbReference>
<keyword evidence="13" id="KW-0378">Hydrolase</keyword>
<evidence type="ECO:0000256" key="12">
    <source>
        <dbReference type="ARBA" id="ARBA00022763"/>
    </source>
</evidence>
<keyword evidence="15" id="KW-0067">ATP-binding</keyword>
<dbReference type="CDD" id="cd22318">
    <property type="entry name" value="DNA2_N-like"/>
    <property type="match status" value="1"/>
</dbReference>
<dbReference type="GO" id="GO:0005524">
    <property type="term" value="F:ATP binding"/>
    <property type="evidence" value="ECO:0007669"/>
    <property type="project" value="UniProtKB-KW"/>
</dbReference>
<evidence type="ECO:0000256" key="4">
    <source>
        <dbReference type="ARBA" id="ARBA00007913"/>
    </source>
</evidence>
<feature type="domain" description="DNA2/NAM7 helicase helicase" evidence="25">
    <location>
        <begin position="1042"/>
        <end position="1109"/>
    </location>
</feature>
<evidence type="ECO:0000256" key="16">
    <source>
        <dbReference type="ARBA" id="ARBA00023004"/>
    </source>
</evidence>